<proteinExistence type="predicted"/>
<name>A0A6A4GU29_9AGAR</name>
<gene>
    <name evidence="2" type="ORF">BT96DRAFT_1003756</name>
</gene>
<organism evidence="2 3">
    <name type="scientific">Gymnopus androsaceus JB14</name>
    <dbReference type="NCBI Taxonomy" id="1447944"/>
    <lineage>
        <taxon>Eukaryota</taxon>
        <taxon>Fungi</taxon>
        <taxon>Dikarya</taxon>
        <taxon>Basidiomycota</taxon>
        <taxon>Agaricomycotina</taxon>
        <taxon>Agaricomycetes</taxon>
        <taxon>Agaricomycetidae</taxon>
        <taxon>Agaricales</taxon>
        <taxon>Marasmiineae</taxon>
        <taxon>Omphalotaceae</taxon>
        <taxon>Gymnopus</taxon>
    </lineage>
</organism>
<accession>A0A6A4GU29</accession>
<sequence>MHSTFRIVSGGTLTGSNIDNIYGGYFANNLNSLNHTDTENHQQYRSWSHPLESPSIQTHSEEIFPYDCQWVCIVIILVMLVLLALLL</sequence>
<evidence type="ECO:0000256" key="1">
    <source>
        <dbReference type="SAM" id="Phobius"/>
    </source>
</evidence>
<keyword evidence="1" id="KW-0472">Membrane</keyword>
<keyword evidence="3" id="KW-1185">Reference proteome</keyword>
<keyword evidence="1" id="KW-0812">Transmembrane</keyword>
<dbReference type="AlphaFoldDB" id="A0A6A4GU29"/>
<evidence type="ECO:0000313" key="2">
    <source>
        <dbReference type="EMBL" id="KAE9388913.1"/>
    </source>
</evidence>
<evidence type="ECO:0000313" key="3">
    <source>
        <dbReference type="Proteomes" id="UP000799118"/>
    </source>
</evidence>
<dbReference type="Proteomes" id="UP000799118">
    <property type="component" value="Unassembled WGS sequence"/>
</dbReference>
<dbReference type="EMBL" id="ML769720">
    <property type="protein sequence ID" value="KAE9388913.1"/>
    <property type="molecule type" value="Genomic_DNA"/>
</dbReference>
<protein>
    <submittedName>
        <fullName evidence="2">Uncharacterized protein</fullName>
    </submittedName>
</protein>
<feature type="transmembrane region" description="Helical" evidence="1">
    <location>
        <begin position="63"/>
        <end position="86"/>
    </location>
</feature>
<keyword evidence="1" id="KW-1133">Transmembrane helix</keyword>
<reference evidence="2" key="1">
    <citation type="journal article" date="2019" name="Environ. Microbiol.">
        <title>Fungal ecological strategies reflected in gene transcription - a case study of two litter decomposers.</title>
        <authorList>
            <person name="Barbi F."/>
            <person name="Kohler A."/>
            <person name="Barry K."/>
            <person name="Baskaran P."/>
            <person name="Daum C."/>
            <person name="Fauchery L."/>
            <person name="Ihrmark K."/>
            <person name="Kuo A."/>
            <person name="LaButti K."/>
            <person name="Lipzen A."/>
            <person name="Morin E."/>
            <person name="Grigoriev I.V."/>
            <person name="Henrissat B."/>
            <person name="Lindahl B."/>
            <person name="Martin F."/>
        </authorList>
    </citation>
    <scope>NUCLEOTIDE SEQUENCE</scope>
    <source>
        <strain evidence="2">JB14</strain>
    </source>
</reference>